<evidence type="ECO:0000259" key="1">
    <source>
        <dbReference type="PROSITE" id="PS51029"/>
    </source>
</evidence>
<dbReference type="PROSITE" id="PS51029">
    <property type="entry name" value="MADF"/>
    <property type="match status" value="1"/>
</dbReference>
<reference evidence="2 3" key="1">
    <citation type="journal article" date="2022" name="Nat. Ecol. Evol.">
        <title>A masculinizing supergene underlies an exaggerated male reproductive morph in a spider.</title>
        <authorList>
            <person name="Hendrickx F."/>
            <person name="De Corte Z."/>
            <person name="Sonet G."/>
            <person name="Van Belleghem S.M."/>
            <person name="Kostlbacher S."/>
            <person name="Vangestel C."/>
        </authorList>
    </citation>
    <scope>NUCLEOTIDE SEQUENCE [LARGE SCALE GENOMIC DNA]</scope>
    <source>
        <strain evidence="2">W744_W776</strain>
    </source>
</reference>
<evidence type="ECO:0000313" key="2">
    <source>
        <dbReference type="EMBL" id="KAG8176625.1"/>
    </source>
</evidence>
<comment type="caution">
    <text evidence="2">The sequence shown here is derived from an EMBL/GenBank/DDBJ whole genome shotgun (WGS) entry which is preliminary data.</text>
</comment>
<dbReference type="Proteomes" id="UP000827092">
    <property type="component" value="Unassembled WGS sequence"/>
</dbReference>
<name>A0AAV6TX56_9ARAC</name>
<keyword evidence="3" id="KW-1185">Reference proteome</keyword>
<protein>
    <recommendedName>
        <fullName evidence="1">MADF domain-containing protein</fullName>
    </recommendedName>
</protein>
<dbReference type="AlphaFoldDB" id="A0AAV6TX56"/>
<sequence>MAAESTAKWTAEMEQILIDTIKENRQLWDTKNKFYKLKHLKSATWEEVKQKMMFNFPEHQALFTVDAMKAKFTNLKTVFQRNKNRIKSLASGMGSEGYAVPWIHFTRMQFLDICEAEESTSNLQPEASSSSATGVLDYSFQSSHRNDQMLDESAVGEVCLEPPNKKPKKRQTPEDELLAKACEALQAVSSEKSDAETSFGQYVTHKLKLIKPQSKRNDCEQEIVGILMQYLIE</sequence>
<feature type="domain" description="MADF" evidence="1">
    <location>
        <begin position="16"/>
        <end position="116"/>
    </location>
</feature>
<dbReference type="SMART" id="SM00595">
    <property type="entry name" value="MADF"/>
    <property type="match status" value="1"/>
</dbReference>
<dbReference type="PANTHER" id="PTHR21505:SF12">
    <property type="entry name" value="MADF DOMAIN-CONTAINING PROTEIN-RELATED"/>
    <property type="match status" value="1"/>
</dbReference>
<gene>
    <name evidence="2" type="ORF">JTE90_028607</name>
</gene>
<organism evidence="2 3">
    <name type="scientific">Oedothorax gibbosus</name>
    <dbReference type="NCBI Taxonomy" id="931172"/>
    <lineage>
        <taxon>Eukaryota</taxon>
        <taxon>Metazoa</taxon>
        <taxon>Ecdysozoa</taxon>
        <taxon>Arthropoda</taxon>
        <taxon>Chelicerata</taxon>
        <taxon>Arachnida</taxon>
        <taxon>Araneae</taxon>
        <taxon>Araneomorphae</taxon>
        <taxon>Entelegynae</taxon>
        <taxon>Araneoidea</taxon>
        <taxon>Linyphiidae</taxon>
        <taxon>Erigoninae</taxon>
        <taxon>Oedothorax</taxon>
    </lineage>
</organism>
<accession>A0AAV6TX56</accession>
<dbReference type="Pfam" id="PF10545">
    <property type="entry name" value="MADF_DNA_bdg"/>
    <property type="match status" value="1"/>
</dbReference>
<evidence type="ECO:0000313" key="3">
    <source>
        <dbReference type="Proteomes" id="UP000827092"/>
    </source>
</evidence>
<dbReference type="PANTHER" id="PTHR21505">
    <property type="entry name" value="MADF DOMAIN-CONTAINING PROTEIN-RELATED"/>
    <property type="match status" value="1"/>
</dbReference>
<dbReference type="EMBL" id="JAFNEN010000862">
    <property type="protein sequence ID" value="KAG8176625.1"/>
    <property type="molecule type" value="Genomic_DNA"/>
</dbReference>
<proteinExistence type="predicted"/>
<dbReference type="InterPro" id="IPR006578">
    <property type="entry name" value="MADF-dom"/>
</dbReference>